<dbReference type="EMBL" id="JACHFM010000001">
    <property type="protein sequence ID" value="MBB5220569.1"/>
    <property type="molecule type" value="Genomic_DNA"/>
</dbReference>
<evidence type="ECO:0000259" key="5">
    <source>
        <dbReference type="Pfam" id="PF00884"/>
    </source>
</evidence>
<dbReference type="EC" id="3.1.6.1" evidence="6"/>
<feature type="domain" description="Sulfatase N-terminal" evidence="5">
    <location>
        <begin position="39"/>
        <end position="449"/>
    </location>
</feature>
<keyword evidence="7" id="KW-1185">Reference proteome</keyword>
<comment type="similarity">
    <text evidence="1">Belongs to the sulfatase family.</text>
</comment>
<evidence type="ECO:0000256" key="3">
    <source>
        <dbReference type="ARBA" id="ARBA00022801"/>
    </source>
</evidence>
<dbReference type="AlphaFoldDB" id="A0A840SCP1"/>
<keyword evidence="4" id="KW-0106">Calcium</keyword>
<sequence>MTPPPEAPVSEAAISEAPVTVHDAAPHWPAAARPREGAPNVVFVVLDDCGFSQLGCYGASIRTPAIDRLAANGLRYTNFHVAAMCSPTRSSLLTGRNHHSVGMGYLADFDTGFDNARGAISPKAATLAEMLRDAGYGTCALGKWHLAPPAECSPVGPFRNWPTQRGFDRWYGFLGGEDDQYAPELWEDQHYATLPDRDDYHLSEDLVDRAEAFLADHVTTTPERPFFLYLAFGACHAPHQAPADFIEPYRGAFDAGWDAERERVLARQKAMGLVPRETALPDRNADVAPWDEVQEDARAVLRRMQEVFAGFTTHTDAQIGRLVDYLDAQGLSENTLLVVMSDNGASGEGGAFGSENEYRYFLGLPDTLEENKAAIDRLGGPWTHNHYPAGWAQAGNTPLKMYKKFTFGGGIRAPLVLHWPAGIAERGGFRSQFHHVIDLVPTVLELAGVEAPGIYRGIEQLPVHGTSLAYSFADAGAPTRRGTQYFEMGGQRGIWHDGWKAVTRHTSGTAYDDDVWELYHIAADYSETRDLAAAEPERVAALTTLWWQEARRHGVLPLDDRAQARAFARDPATTSRREFVMLPGTRLLTPVSGPNFALRPFRIEAEVAPLAGGEAGVLFAYGRRAAGFALYVREGRLSFDYNLAGRHVTLRAPGTLTGATHLGGELLIHGEQPRFVLSVDGMVVAQAELPMAFPAGFGLLSSQCGMNYPSPVSPDYAAPFRFTGGLARVTITLGEADPAAGDGLWQAALRRQ</sequence>
<dbReference type="SUPFAM" id="SSF53649">
    <property type="entry name" value="Alkaline phosphatase-like"/>
    <property type="match status" value="1"/>
</dbReference>
<dbReference type="PROSITE" id="PS00523">
    <property type="entry name" value="SULFATASE_1"/>
    <property type="match status" value="1"/>
</dbReference>
<proteinExistence type="inferred from homology"/>
<dbReference type="Gene3D" id="3.30.1120.10">
    <property type="match status" value="1"/>
</dbReference>
<dbReference type="Gene3D" id="3.40.720.10">
    <property type="entry name" value="Alkaline Phosphatase, subunit A"/>
    <property type="match status" value="1"/>
</dbReference>
<gene>
    <name evidence="6" type="ORF">HNP73_000490</name>
</gene>
<dbReference type="PANTHER" id="PTHR42693">
    <property type="entry name" value="ARYLSULFATASE FAMILY MEMBER"/>
    <property type="match status" value="1"/>
</dbReference>
<dbReference type="RefSeq" id="WP_184146762.1">
    <property type="nucleotide sequence ID" value="NZ_JACHFM010000001.1"/>
</dbReference>
<dbReference type="InterPro" id="IPR024607">
    <property type="entry name" value="Sulfatase_CS"/>
</dbReference>
<accession>A0A840SCP1</accession>
<evidence type="ECO:0000313" key="6">
    <source>
        <dbReference type="EMBL" id="MBB5220569.1"/>
    </source>
</evidence>
<keyword evidence="3 6" id="KW-0378">Hydrolase</keyword>
<evidence type="ECO:0000256" key="4">
    <source>
        <dbReference type="ARBA" id="ARBA00022837"/>
    </source>
</evidence>
<evidence type="ECO:0000256" key="1">
    <source>
        <dbReference type="ARBA" id="ARBA00008779"/>
    </source>
</evidence>
<dbReference type="GO" id="GO:0004065">
    <property type="term" value="F:arylsulfatase activity"/>
    <property type="evidence" value="ECO:0007669"/>
    <property type="project" value="UniProtKB-EC"/>
</dbReference>
<name>A0A840SCP1_9RHOB</name>
<protein>
    <submittedName>
        <fullName evidence="6">Arylsulfatase</fullName>
        <ecNumber evidence="6">3.1.6.1</ecNumber>
    </submittedName>
</protein>
<evidence type="ECO:0000256" key="2">
    <source>
        <dbReference type="ARBA" id="ARBA00022723"/>
    </source>
</evidence>
<evidence type="ECO:0000313" key="7">
    <source>
        <dbReference type="Proteomes" id="UP000549457"/>
    </source>
</evidence>
<dbReference type="Pfam" id="PF00884">
    <property type="entry name" value="Sulfatase"/>
    <property type="match status" value="1"/>
</dbReference>
<dbReference type="InterPro" id="IPR050738">
    <property type="entry name" value="Sulfatase"/>
</dbReference>
<keyword evidence="2" id="KW-0479">Metal-binding</keyword>
<comment type="caution">
    <text evidence="6">The sequence shown here is derived from an EMBL/GenBank/DDBJ whole genome shotgun (WGS) entry which is preliminary data.</text>
</comment>
<dbReference type="Proteomes" id="UP000549457">
    <property type="component" value="Unassembled WGS sequence"/>
</dbReference>
<dbReference type="CDD" id="cd16025">
    <property type="entry name" value="PAS_like"/>
    <property type="match status" value="1"/>
</dbReference>
<dbReference type="InterPro" id="IPR000917">
    <property type="entry name" value="Sulfatase_N"/>
</dbReference>
<reference evidence="6 7" key="1">
    <citation type="submission" date="2020-08" db="EMBL/GenBank/DDBJ databases">
        <title>Genomic Encyclopedia of Type Strains, Phase IV (KMG-IV): sequencing the most valuable type-strain genomes for metagenomic binning, comparative biology and taxonomic classification.</title>
        <authorList>
            <person name="Goeker M."/>
        </authorList>
    </citation>
    <scope>NUCLEOTIDE SEQUENCE [LARGE SCALE GENOMIC DNA]</scope>
    <source>
        <strain evidence="6 7">DSM 101730</strain>
    </source>
</reference>
<dbReference type="PANTHER" id="PTHR42693:SF53">
    <property type="entry name" value="ENDO-4-O-SULFATASE"/>
    <property type="match status" value="1"/>
</dbReference>
<dbReference type="InterPro" id="IPR017850">
    <property type="entry name" value="Alkaline_phosphatase_core_sf"/>
</dbReference>
<dbReference type="GO" id="GO:0046872">
    <property type="term" value="F:metal ion binding"/>
    <property type="evidence" value="ECO:0007669"/>
    <property type="project" value="UniProtKB-KW"/>
</dbReference>
<organism evidence="6 7">
    <name type="scientific">Amaricoccus macauensis</name>
    <dbReference type="NCBI Taxonomy" id="57001"/>
    <lineage>
        <taxon>Bacteria</taxon>
        <taxon>Pseudomonadati</taxon>
        <taxon>Pseudomonadota</taxon>
        <taxon>Alphaproteobacteria</taxon>
        <taxon>Rhodobacterales</taxon>
        <taxon>Paracoccaceae</taxon>
        <taxon>Amaricoccus</taxon>
    </lineage>
</organism>